<dbReference type="RefSeq" id="WP_066762862.1">
    <property type="nucleotide sequence ID" value="NZ_BMIO01000003.1"/>
</dbReference>
<feature type="transmembrane region" description="Helical" evidence="1">
    <location>
        <begin position="54"/>
        <end position="77"/>
    </location>
</feature>
<dbReference type="OrthoDB" id="7949130at2"/>
<keyword evidence="1" id="KW-0472">Membrane</keyword>
<evidence type="ECO:0000313" key="2">
    <source>
        <dbReference type="EMBL" id="GGD37706.1"/>
    </source>
</evidence>
<dbReference type="AlphaFoldDB" id="A0A917DGA1"/>
<evidence type="ECO:0000313" key="3">
    <source>
        <dbReference type="Proteomes" id="UP000598997"/>
    </source>
</evidence>
<dbReference type="PIRSF" id="PIRSF033239">
    <property type="entry name" value="ExoD"/>
    <property type="match status" value="1"/>
</dbReference>
<sequence>MATDPHSVGEILDCLDEVADEHEKVSIGDILDAIGNRSYGPALMIPALLELTPIGAIPGVPTFLAVIVSLIALQMLFGKKHLWLPGFIRHRSVSAEKVEKSSKKLRKIGRFLDKWFHGRFKKLTRGVPVRIAAVLIIALCATVPPLELLPFASSGPMLAVAMFGLALMVRDGLLMLIATALSFAAFGLGFTMMGGEESSGG</sequence>
<evidence type="ECO:0008006" key="4">
    <source>
        <dbReference type="Google" id="ProtNLM"/>
    </source>
</evidence>
<gene>
    <name evidence="2" type="ORF">GCM10010989_09790</name>
</gene>
<feature type="transmembrane region" description="Helical" evidence="1">
    <location>
        <begin position="151"/>
        <end position="169"/>
    </location>
</feature>
<comment type="caution">
    <text evidence="2">The sequence shown here is derived from an EMBL/GenBank/DDBJ whole genome shotgun (WGS) entry which is preliminary data.</text>
</comment>
<keyword evidence="1" id="KW-0812">Transmembrane</keyword>
<dbReference type="Pfam" id="PF06055">
    <property type="entry name" value="ExoD"/>
    <property type="match status" value="1"/>
</dbReference>
<dbReference type="PANTHER" id="PTHR41795:SF1">
    <property type="entry name" value="EXOPOLYSACCHARIDE SYNTHESIS PROTEIN"/>
    <property type="match status" value="1"/>
</dbReference>
<protein>
    <recommendedName>
        <fullName evidence="4">Exopolysaccharide biosynthesis protein</fullName>
    </recommendedName>
</protein>
<dbReference type="InterPro" id="IPR010331">
    <property type="entry name" value="ExoD"/>
</dbReference>
<dbReference type="Proteomes" id="UP000598997">
    <property type="component" value="Unassembled WGS sequence"/>
</dbReference>
<dbReference type="EMBL" id="BMIO01000003">
    <property type="protein sequence ID" value="GGD37706.1"/>
    <property type="molecule type" value="Genomic_DNA"/>
</dbReference>
<evidence type="ECO:0000256" key="1">
    <source>
        <dbReference type="SAM" id="Phobius"/>
    </source>
</evidence>
<accession>A0A917DGA1</accession>
<name>A0A917DGA1_9SPHN</name>
<keyword evidence="3" id="KW-1185">Reference proteome</keyword>
<proteinExistence type="predicted"/>
<dbReference type="PANTHER" id="PTHR41795">
    <property type="entry name" value="EXOPOLYSACCHARIDE SYNTHESIS PROTEIN"/>
    <property type="match status" value="1"/>
</dbReference>
<feature type="transmembrane region" description="Helical" evidence="1">
    <location>
        <begin position="127"/>
        <end position="145"/>
    </location>
</feature>
<reference evidence="2 3" key="1">
    <citation type="journal article" date="2014" name="Int. J. Syst. Evol. Microbiol.">
        <title>Complete genome sequence of Corynebacterium casei LMG S-19264T (=DSM 44701T), isolated from a smear-ripened cheese.</title>
        <authorList>
            <consortium name="US DOE Joint Genome Institute (JGI-PGF)"/>
            <person name="Walter F."/>
            <person name="Albersmeier A."/>
            <person name="Kalinowski J."/>
            <person name="Ruckert C."/>
        </authorList>
    </citation>
    <scope>NUCLEOTIDE SEQUENCE [LARGE SCALE GENOMIC DNA]</scope>
    <source>
        <strain evidence="2 3">CGMCC 1.15358</strain>
    </source>
</reference>
<keyword evidence="1" id="KW-1133">Transmembrane helix</keyword>
<feature type="transmembrane region" description="Helical" evidence="1">
    <location>
        <begin position="176"/>
        <end position="195"/>
    </location>
</feature>
<organism evidence="2 3">
    <name type="scientific">Croceicoccus pelagius</name>
    <dbReference type="NCBI Taxonomy" id="1703341"/>
    <lineage>
        <taxon>Bacteria</taxon>
        <taxon>Pseudomonadati</taxon>
        <taxon>Pseudomonadota</taxon>
        <taxon>Alphaproteobacteria</taxon>
        <taxon>Sphingomonadales</taxon>
        <taxon>Erythrobacteraceae</taxon>
        <taxon>Croceicoccus</taxon>
    </lineage>
</organism>